<keyword evidence="2" id="KW-1185">Reference proteome</keyword>
<evidence type="ECO:0008006" key="3">
    <source>
        <dbReference type="Google" id="ProtNLM"/>
    </source>
</evidence>
<dbReference type="Pfam" id="PF05711">
    <property type="entry name" value="TylF"/>
    <property type="match status" value="1"/>
</dbReference>
<gene>
    <name evidence="1" type="ORF">HNP52_002409</name>
</gene>
<dbReference type="EMBL" id="JACHLN010000002">
    <property type="protein sequence ID" value="MBB4839340.1"/>
    <property type="molecule type" value="Genomic_DNA"/>
</dbReference>
<accession>A0A7W7K2T3</accession>
<organism evidence="1 2">
    <name type="scientific">Sphingomonas kyeonggiensis</name>
    <dbReference type="NCBI Taxonomy" id="1268553"/>
    <lineage>
        <taxon>Bacteria</taxon>
        <taxon>Pseudomonadati</taxon>
        <taxon>Pseudomonadota</taxon>
        <taxon>Alphaproteobacteria</taxon>
        <taxon>Sphingomonadales</taxon>
        <taxon>Sphingomonadaceae</taxon>
        <taxon>Sphingomonas</taxon>
    </lineage>
</organism>
<name>A0A7W7K2T3_9SPHN</name>
<proteinExistence type="predicted"/>
<dbReference type="PANTHER" id="PTHR40036:SF1">
    <property type="entry name" value="MACROCIN O-METHYLTRANSFERASE"/>
    <property type="match status" value="1"/>
</dbReference>
<dbReference type="Gene3D" id="3.40.50.150">
    <property type="entry name" value="Vaccinia Virus protein VP39"/>
    <property type="match status" value="1"/>
</dbReference>
<dbReference type="InterPro" id="IPR029063">
    <property type="entry name" value="SAM-dependent_MTases_sf"/>
</dbReference>
<evidence type="ECO:0000313" key="2">
    <source>
        <dbReference type="Proteomes" id="UP000575241"/>
    </source>
</evidence>
<dbReference type="Proteomes" id="UP000575241">
    <property type="component" value="Unassembled WGS sequence"/>
</dbReference>
<dbReference type="RefSeq" id="WP_184167242.1">
    <property type="nucleotide sequence ID" value="NZ_JACHLN010000002.1"/>
</dbReference>
<evidence type="ECO:0000313" key="1">
    <source>
        <dbReference type="EMBL" id="MBB4839340.1"/>
    </source>
</evidence>
<dbReference type="SUPFAM" id="SSF53335">
    <property type="entry name" value="S-adenosyl-L-methionine-dependent methyltransferases"/>
    <property type="match status" value="1"/>
</dbReference>
<dbReference type="InterPro" id="IPR008884">
    <property type="entry name" value="TylF_MeTrfase"/>
</dbReference>
<protein>
    <recommendedName>
        <fullName evidence="3">Macrocin-O-methyltransferase TylF</fullName>
    </recommendedName>
</protein>
<comment type="caution">
    <text evidence="1">The sequence shown here is derived from an EMBL/GenBank/DDBJ whole genome shotgun (WGS) entry which is preliminary data.</text>
</comment>
<sequence length="257" mass="29120">MRTELQKIEGEFTQRAATESDNDAKLHALARARFAEGGFGPQWNYHSMVFLKRQVISRILYQDMLYRQILDVPGVICEFGVHWGATMSLLVNLRGMYEPFNHSRRIVGFDTFSGFVDVDAKDGGFSNAGDYSTSQGYEAQLAELLSLHESFSPIPQIQKYELVKGDVSATLPDWLEKNPQAVVSMAIFDMDVFKPTRDALELVLPRLTRGSLLVFDELNCPHFPGETRALDEIVGLGNLRLRRFPHQPYCAWAVWGE</sequence>
<dbReference type="PANTHER" id="PTHR40036">
    <property type="entry name" value="MACROCIN O-METHYLTRANSFERASE"/>
    <property type="match status" value="1"/>
</dbReference>
<reference evidence="1 2" key="1">
    <citation type="submission" date="2020-08" db="EMBL/GenBank/DDBJ databases">
        <title>Functional genomics of gut bacteria from endangered species of beetles.</title>
        <authorList>
            <person name="Carlos-Shanley C."/>
        </authorList>
    </citation>
    <scope>NUCLEOTIDE SEQUENCE [LARGE SCALE GENOMIC DNA]</scope>
    <source>
        <strain evidence="1 2">S00224</strain>
    </source>
</reference>
<dbReference type="AlphaFoldDB" id="A0A7W7K2T3"/>